<reference evidence="2" key="1">
    <citation type="submission" date="2023-02" db="EMBL/GenBank/DDBJ databases">
        <title>Description of Herbaspirillum huttiense subsp. nephrolepsisexaltata and Herbaspirillum huttiense subsp. lycopersicon.</title>
        <authorList>
            <person name="Poudel M."/>
            <person name="Sharma A."/>
            <person name="Goss E."/>
            <person name="Tapia J.H."/>
            <person name="Harmon C.M."/>
            <person name="Jones J.B."/>
        </authorList>
    </citation>
    <scope>NUCLEOTIDE SEQUENCE</scope>
    <source>
        <strain evidence="2">NC40101</strain>
    </source>
</reference>
<dbReference type="InterPro" id="IPR053714">
    <property type="entry name" value="Iso_Racemase_Enz_sf"/>
</dbReference>
<dbReference type="Gene3D" id="3.40.50.12500">
    <property type="match status" value="1"/>
</dbReference>
<dbReference type="Pfam" id="PF01177">
    <property type="entry name" value="Asp_Glu_race"/>
    <property type="match status" value="1"/>
</dbReference>
<sequence>MLGIVMLDTVFPRPVGDIGNPATFPFPVRLRKVSRASPRKVIFEKASGMVDDFVSAAQSLQADGCKAIVTSCGFLALHQQTIAAALEIPFASSSLCWLPTLYHAFGGARHVGILTASGASLGAAHLAALGGSMDSPIVGMPVESEFARVIVGNQPEGDMDRVHAEMVAAADHLVATQPQVRAILLECTNMPPVAGLIAQRTGRPVFDLVGLARQMMGLAP</sequence>
<evidence type="ECO:0000313" key="2">
    <source>
        <dbReference type="EMBL" id="MDT0335916.1"/>
    </source>
</evidence>
<dbReference type="NCBIfam" id="NF005679">
    <property type="entry name" value="PRK07475.1"/>
    <property type="match status" value="1"/>
</dbReference>
<dbReference type="AlphaFoldDB" id="A0AAE4K4D7"/>
<comment type="caution">
    <text evidence="2">The sequence shown here is derived from an EMBL/GenBank/DDBJ whole genome shotgun (WGS) entry which is preliminary data.</text>
</comment>
<gene>
    <name evidence="2" type="ORF">RJN63_03670</name>
</gene>
<accession>A0AAE4K4D7</accession>
<name>A0AAE4K4D7_9BURK</name>
<dbReference type="GO" id="GO:0047661">
    <property type="term" value="F:amino-acid racemase activity"/>
    <property type="evidence" value="ECO:0007669"/>
    <property type="project" value="InterPro"/>
</dbReference>
<protein>
    <submittedName>
        <fullName evidence="2">Aspartate/glutamate racemase family protein</fullName>
    </submittedName>
</protein>
<dbReference type="RefSeq" id="WP_310837245.1">
    <property type="nucleotide sequence ID" value="NZ_JAVLSM010000005.1"/>
</dbReference>
<dbReference type="InterPro" id="IPR015942">
    <property type="entry name" value="Asp/Glu/hydantoin_racemase"/>
</dbReference>
<dbReference type="EMBL" id="JAVRAA010000001">
    <property type="protein sequence ID" value="MDT0335916.1"/>
    <property type="molecule type" value="Genomic_DNA"/>
</dbReference>
<organism evidence="2">
    <name type="scientific">Herbaspirillum huttiense subsp. nephrolepidis</name>
    <dbReference type="NCBI Taxonomy" id="3075126"/>
    <lineage>
        <taxon>Bacteria</taxon>
        <taxon>Pseudomonadati</taxon>
        <taxon>Pseudomonadota</taxon>
        <taxon>Betaproteobacteria</taxon>
        <taxon>Burkholderiales</taxon>
        <taxon>Oxalobacteraceae</taxon>
        <taxon>Herbaspirillum</taxon>
    </lineage>
</organism>
<evidence type="ECO:0000256" key="1">
    <source>
        <dbReference type="ARBA" id="ARBA00038414"/>
    </source>
</evidence>
<proteinExistence type="inferred from homology"/>
<comment type="similarity">
    <text evidence="1">Belongs to the HyuE racemase family.</text>
</comment>